<dbReference type="PANTHER" id="PTHR46268">
    <property type="entry name" value="STRESS RESPONSE PROTEIN NHAX"/>
    <property type="match status" value="1"/>
</dbReference>
<proteinExistence type="inferred from homology"/>
<feature type="domain" description="UspA" evidence="2">
    <location>
        <begin position="6"/>
        <end position="145"/>
    </location>
</feature>
<reference evidence="3" key="1">
    <citation type="submission" date="2019-08" db="EMBL/GenBank/DDBJ databases">
        <authorList>
            <person name="Kucharzyk K."/>
            <person name="Murdoch R.W."/>
            <person name="Higgins S."/>
            <person name="Loffler F."/>
        </authorList>
    </citation>
    <scope>NUCLEOTIDE SEQUENCE</scope>
</reference>
<accession>A0A644ZDC7</accession>
<dbReference type="InterPro" id="IPR014729">
    <property type="entry name" value="Rossmann-like_a/b/a_fold"/>
</dbReference>
<dbReference type="Gene3D" id="3.40.50.620">
    <property type="entry name" value="HUPs"/>
    <property type="match status" value="1"/>
</dbReference>
<evidence type="ECO:0000313" key="3">
    <source>
        <dbReference type="EMBL" id="MPM38318.1"/>
    </source>
</evidence>
<dbReference type="AlphaFoldDB" id="A0A644ZDC7"/>
<dbReference type="InterPro" id="IPR006016">
    <property type="entry name" value="UspA"/>
</dbReference>
<organism evidence="3">
    <name type="scientific">bioreactor metagenome</name>
    <dbReference type="NCBI Taxonomy" id="1076179"/>
    <lineage>
        <taxon>unclassified sequences</taxon>
        <taxon>metagenomes</taxon>
        <taxon>ecological metagenomes</taxon>
    </lineage>
</organism>
<name>A0A644ZDC7_9ZZZZ</name>
<dbReference type="InterPro" id="IPR006015">
    <property type="entry name" value="Universal_stress_UspA"/>
</dbReference>
<dbReference type="PRINTS" id="PR01438">
    <property type="entry name" value="UNVRSLSTRESS"/>
</dbReference>
<dbReference type="PANTHER" id="PTHR46268:SF6">
    <property type="entry name" value="UNIVERSAL STRESS PROTEIN UP12"/>
    <property type="match status" value="1"/>
</dbReference>
<dbReference type="EMBL" id="VSSQ01008244">
    <property type="protein sequence ID" value="MPM38318.1"/>
    <property type="molecule type" value="Genomic_DNA"/>
</dbReference>
<evidence type="ECO:0000256" key="1">
    <source>
        <dbReference type="ARBA" id="ARBA00008791"/>
    </source>
</evidence>
<protein>
    <submittedName>
        <fullName evidence="3">TRAP-T-associated universal stress protein TeaD</fullName>
    </submittedName>
</protein>
<comment type="caution">
    <text evidence="3">The sequence shown here is derived from an EMBL/GenBank/DDBJ whole genome shotgun (WGS) entry which is preliminary data.</text>
</comment>
<dbReference type="SUPFAM" id="SSF52402">
    <property type="entry name" value="Adenine nucleotide alpha hydrolases-like"/>
    <property type="match status" value="1"/>
</dbReference>
<sequence>MSSNLYQNIMIATDGSENSRKAISCGIKIAKLSGATVYIIHVVDTLSVVSDIWTAGKDMIHEMMIRDGKKTLSEARKTVEDSGVEVKDFLLKGHPGEEIIKFAENNNIDLIVMGTLGATGFEKFLMGSVAEKVVRFSKVPVMVVRSCNSKNPDM</sequence>
<dbReference type="PIRSF" id="PIRSF006276">
    <property type="entry name" value="UspA"/>
    <property type="match status" value="1"/>
</dbReference>
<gene>
    <name evidence="3" type="primary">teaD_9</name>
    <name evidence="3" type="ORF">SDC9_84947</name>
</gene>
<comment type="similarity">
    <text evidence="1">Belongs to the universal stress protein A family.</text>
</comment>
<dbReference type="Pfam" id="PF00582">
    <property type="entry name" value="Usp"/>
    <property type="match status" value="1"/>
</dbReference>
<evidence type="ECO:0000259" key="2">
    <source>
        <dbReference type="Pfam" id="PF00582"/>
    </source>
</evidence>
<dbReference type="CDD" id="cd00293">
    <property type="entry name" value="USP-like"/>
    <property type="match status" value="1"/>
</dbReference>